<accession>A0A9P6MHK3</accession>
<sequence>MTVPLPRPWSKVAKVAVAGRMNSHPRKRVLWDRSHENLYRHQGLSPEEKLEAAKVAFGGSEEAGDHTIYLEGLEHLHHEKAKQSATETAASPVTTALKAKDLLLDSTHNVAQEHRKSIFHFAANPEVHKSMLLNHPESLGYHVLDPNLAPFEESALLTAQHRAAGTHVGQQDISKTGR</sequence>
<proteinExistence type="predicted"/>
<protein>
    <submittedName>
        <fullName evidence="1">Uncharacterized protein</fullName>
    </submittedName>
</protein>
<gene>
    <name evidence="1" type="ORF">BGZ65_004676</name>
</gene>
<keyword evidence="2" id="KW-1185">Reference proteome</keyword>
<organism evidence="1 2">
    <name type="scientific">Modicella reniformis</name>
    <dbReference type="NCBI Taxonomy" id="1440133"/>
    <lineage>
        <taxon>Eukaryota</taxon>
        <taxon>Fungi</taxon>
        <taxon>Fungi incertae sedis</taxon>
        <taxon>Mucoromycota</taxon>
        <taxon>Mortierellomycotina</taxon>
        <taxon>Mortierellomycetes</taxon>
        <taxon>Mortierellales</taxon>
        <taxon>Mortierellaceae</taxon>
        <taxon>Modicella</taxon>
    </lineage>
</organism>
<dbReference type="OrthoDB" id="2434198at2759"/>
<dbReference type="Proteomes" id="UP000749646">
    <property type="component" value="Unassembled WGS sequence"/>
</dbReference>
<evidence type="ECO:0000313" key="1">
    <source>
        <dbReference type="EMBL" id="KAG0000061.1"/>
    </source>
</evidence>
<dbReference type="AlphaFoldDB" id="A0A9P6MHK3"/>
<evidence type="ECO:0000313" key="2">
    <source>
        <dbReference type="Proteomes" id="UP000749646"/>
    </source>
</evidence>
<reference evidence="1" key="1">
    <citation type="journal article" date="2020" name="Fungal Divers.">
        <title>Resolving the Mortierellaceae phylogeny through synthesis of multi-gene phylogenetics and phylogenomics.</title>
        <authorList>
            <person name="Vandepol N."/>
            <person name="Liber J."/>
            <person name="Desiro A."/>
            <person name="Na H."/>
            <person name="Kennedy M."/>
            <person name="Barry K."/>
            <person name="Grigoriev I.V."/>
            <person name="Miller A.N."/>
            <person name="O'Donnell K."/>
            <person name="Stajich J.E."/>
            <person name="Bonito G."/>
        </authorList>
    </citation>
    <scope>NUCLEOTIDE SEQUENCE</scope>
    <source>
        <strain evidence="1">MES-2147</strain>
    </source>
</reference>
<name>A0A9P6MHK3_9FUNG</name>
<comment type="caution">
    <text evidence="1">The sequence shown here is derived from an EMBL/GenBank/DDBJ whole genome shotgun (WGS) entry which is preliminary data.</text>
</comment>
<dbReference type="EMBL" id="JAAAHW010000668">
    <property type="protein sequence ID" value="KAG0000061.1"/>
    <property type="molecule type" value="Genomic_DNA"/>
</dbReference>